<dbReference type="Proteomes" id="UP000821845">
    <property type="component" value="Chromosome 4"/>
</dbReference>
<evidence type="ECO:0000313" key="2">
    <source>
        <dbReference type="Proteomes" id="UP000821845"/>
    </source>
</evidence>
<proteinExistence type="predicted"/>
<comment type="caution">
    <text evidence="1">The sequence shown here is derived from an EMBL/GenBank/DDBJ whole genome shotgun (WGS) entry which is preliminary data.</text>
</comment>
<sequence length="89" mass="9612">MLTQPTQDVVIETSSGEGGLGELSWLEIKGRNAGTRLLPPHTPHVVASHSQKRAPAHVRALVSMRHRQRRSTTGVPSFAVGVGKRDTPI</sequence>
<evidence type="ECO:0000313" key="1">
    <source>
        <dbReference type="EMBL" id="KAH6933775.1"/>
    </source>
</evidence>
<reference evidence="1" key="1">
    <citation type="submission" date="2020-05" db="EMBL/GenBank/DDBJ databases">
        <title>Large-scale comparative analyses of tick genomes elucidate their genetic diversity and vector capacities.</title>
        <authorList>
            <person name="Jia N."/>
            <person name="Wang J."/>
            <person name="Shi W."/>
            <person name="Du L."/>
            <person name="Sun Y."/>
            <person name="Zhan W."/>
            <person name="Jiang J."/>
            <person name="Wang Q."/>
            <person name="Zhang B."/>
            <person name="Ji P."/>
            <person name="Sakyi L.B."/>
            <person name="Cui X."/>
            <person name="Yuan T."/>
            <person name="Jiang B."/>
            <person name="Yang W."/>
            <person name="Lam T.T.-Y."/>
            <person name="Chang Q."/>
            <person name="Ding S."/>
            <person name="Wang X."/>
            <person name="Zhu J."/>
            <person name="Ruan X."/>
            <person name="Zhao L."/>
            <person name="Wei J."/>
            <person name="Que T."/>
            <person name="Du C."/>
            <person name="Cheng J."/>
            <person name="Dai P."/>
            <person name="Han X."/>
            <person name="Huang E."/>
            <person name="Gao Y."/>
            <person name="Liu J."/>
            <person name="Shao H."/>
            <person name="Ye R."/>
            <person name="Li L."/>
            <person name="Wei W."/>
            <person name="Wang X."/>
            <person name="Wang C."/>
            <person name="Yang T."/>
            <person name="Huo Q."/>
            <person name="Li W."/>
            <person name="Guo W."/>
            <person name="Chen H."/>
            <person name="Zhou L."/>
            <person name="Ni X."/>
            <person name="Tian J."/>
            <person name="Zhou Y."/>
            <person name="Sheng Y."/>
            <person name="Liu T."/>
            <person name="Pan Y."/>
            <person name="Xia L."/>
            <person name="Li J."/>
            <person name="Zhao F."/>
            <person name="Cao W."/>
        </authorList>
    </citation>
    <scope>NUCLEOTIDE SEQUENCE</scope>
    <source>
        <strain evidence="1">Hyas-2018</strain>
    </source>
</reference>
<gene>
    <name evidence="1" type="ORF">HPB50_018254</name>
</gene>
<name>A0ACB7SGF1_HYAAI</name>
<protein>
    <submittedName>
        <fullName evidence="1">Uncharacterized protein</fullName>
    </submittedName>
</protein>
<dbReference type="EMBL" id="CM023484">
    <property type="protein sequence ID" value="KAH6933775.1"/>
    <property type="molecule type" value="Genomic_DNA"/>
</dbReference>
<keyword evidence="2" id="KW-1185">Reference proteome</keyword>
<organism evidence="1 2">
    <name type="scientific">Hyalomma asiaticum</name>
    <name type="common">Tick</name>
    <dbReference type="NCBI Taxonomy" id="266040"/>
    <lineage>
        <taxon>Eukaryota</taxon>
        <taxon>Metazoa</taxon>
        <taxon>Ecdysozoa</taxon>
        <taxon>Arthropoda</taxon>
        <taxon>Chelicerata</taxon>
        <taxon>Arachnida</taxon>
        <taxon>Acari</taxon>
        <taxon>Parasitiformes</taxon>
        <taxon>Ixodida</taxon>
        <taxon>Ixodoidea</taxon>
        <taxon>Ixodidae</taxon>
        <taxon>Hyalomminae</taxon>
        <taxon>Hyalomma</taxon>
    </lineage>
</organism>
<accession>A0ACB7SGF1</accession>